<protein>
    <submittedName>
        <fullName evidence="2">(raccoon dog) hypothetical protein</fullName>
    </submittedName>
</protein>
<dbReference type="Proteomes" id="UP000645828">
    <property type="component" value="Unassembled WGS sequence"/>
</dbReference>
<evidence type="ECO:0000313" key="2">
    <source>
        <dbReference type="EMBL" id="CAD7672041.1"/>
    </source>
</evidence>
<dbReference type="AlphaFoldDB" id="A0A811YCG4"/>
<reference evidence="2" key="1">
    <citation type="submission" date="2020-12" db="EMBL/GenBank/DDBJ databases">
        <authorList>
            <consortium name="Molecular Ecology Group"/>
        </authorList>
    </citation>
    <scope>NUCLEOTIDE SEQUENCE</scope>
    <source>
        <strain evidence="2">TBG_1078</strain>
    </source>
</reference>
<proteinExistence type="predicted"/>
<evidence type="ECO:0000313" key="3">
    <source>
        <dbReference type="Proteomes" id="UP000645828"/>
    </source>
</evidence>
<organism evidence="2 3">
    <name type="scientific">Nyctereutes procyonoides</name>
    <name type="common">Raccoon dog</name>
    <name type="synonym">Canis procyonoides</name>
    <dbReference type="NCBI Taxonomy" id="34880"/>
    <lineage>
        <taxon>Eukaryota</taxon>
        <taxon>Metazoa</taxon>
        <taxon>Chordata</taxon>
        <taxon>Craniata</taxon>
        <taxon>Vertebrata</taxon>
        <taxon>Euteleostomi</taxon>
        <taxon>Mammalia</taxon>
        <taxon>Eutheria</taxon>
        <taxon>Laurasiatheria</taxon>
        <taxon>Carnivora</taxon>
        <taxon>Caniformia</taxon>
        <taxon>Canidae</taxon>
        <taxon>Nyctereutes</taxon>
    </lineage>
</organism>
<evidence type="ECO:0000256" key="1">
    <source>
        <dbReference type="SAM" id="MobiDB-lite"/>
    </source>
</evidence>
<sequence length="90" mass="10246">MGEQEREAKEEGERERISSRPSYLGHSLLTLFCTCLPQPWISSKRPHVQQWVHGPPRTPARCSRPRGRKGAAPSPVMQRTFVGNLVLNRL</sequence>
<keyword evidence="3" id="KW-1185">Reference proteome</keyword>
<feature type="region of interest" description="Disordered" evidence="1">
    <location>
        <begin position="1"/>
        <end position="20"/>
    </location>
</feature>
<accession>A0A811YCG4</accession>
<dbReference type="EMBL" id="CAJHUB010000664">
    <property type="protein sequence ID" value="CAD7672041.1"/>
    <property type="molecule type" value="Genomic_DNA"/>
</dbReference>
<feature type="region of interest" description="Disordered" evidence="1">
    <location>
        <begin position="46"/>
        <end position="74"/>
    </location>
</feature>
<comment type="caution">
    <text evidence="2">The sequence shown here is derived from an EMBL/GenBank/DDBJ whole genome shotgun (WGS) entry which is preliminary data.</text>
</comment>
<gene>
    <name evidence="2" type="ORF">NYPRO_LOCUS4836</name>
</gene>
<feature type="compositionally biased region" description="Basic and acidic residues" evidence="1">
    <location>
        <begin position="1"/>
        <end position="18"/>
    </location>
</feature>
<name>A0A811YCG4_NYCPR</name>